<dbReference type="SUPFAM" id="SSF52540">
    <property type="entry name" value="P-loop containing nucleoside triphosphate hydrolases"/>
    <property type="match status" value="2"/>
</dbReference>
<feature type="domain" description="AAA+ ATPase" evidence="6">
    <location>
        <begin position="240"/>
        <end position="376"/>
    </location>
</feature>
<dbReference type="EMBL" id="JAHLQT010006356">
    <property type="protein sequence ID" value="KAG7174991.1"/>
    <property type="molecule type" value="Genomic_DNA"/>
</dbReference>
<evidence type="ECO:0000256" key="1">
    <source>
        <dbReference type="ARBA" id="ARBA00022737"/>
    </source>
</evidence>
<evidence type="ECO:0000313" key="8">
    <source>
        <dbReference type="Proteomes" id="UP000747542"/>
    </source>
</evidence>
<dbReference type="Gene3D" id="1.10.10.2010">
    <property type="match status" value="1"/>
</dbReference>
<dbReference type="InterPro" id="IPR050168">
    <property type="entry name" value="AAA_ATPase_domain"/>
</dbReference>
<keyword evidence="2" id="KW-0547">Nucleotide-binding</keyword>
<dbReference type="PANTHER" id="PTHR23077:SF171">
    <property type="entry name" value="NUCLEAR VALOSIN-CONTAINING PROTEIN-LIKE"/>
    <property type="match status" value="1"/>
</dbReference>
<dbReference type="AlphaFoldDB" id="A0A8J5THU5"/>
<keyword evidence="8" id="KW-1185">Reference proteome</keyword>
<dbReference type="GO" id="GO:0042254">
    <property type="term" value="P:ribosome biogenesis"/>
    <property type="evidence" value="ECO:0007669"/>
    <property type="project" value="TreeGrafter"/>
</dbReference>
<evidence type="ECO:0000256" key="4">
    <source>
        <dbReference type="SAM" id="MobiDB-lite"/>
    </source>
</evidence>
<organism evidence="7 8">
    <name type="scientific">Homarus americanus</name>
    <name type="common">American lobster</name>
    <dbReference type="NCBI Taxonomy" id="6706"/>
    <lineage>
        <taxon>Eukaryota</taxon>
        <taxon>Metazoa</taxon>
        <taxon>Ecdysozoa</taxon>
        <taxon>Arthropoda</taxon>
        <taxon>Crustacea</taxon>
        <taxon>Multicrustacea</taxon>
        <taxon>Malacostraca</taxon>
        <taxon>Eumalacostraca</taxon>
        <taxon>Eucarida</taxon>
        <taxon>Decapoda</taxon>
        <taxon>Pleocyemata</taxon>
        <taxon>Astacidea</taxon>
        <taxon>Nephropoidea</taxon>
        <taxon>Nephropidae</taxon>
        <taxon>Homarus</taxon>
    </lineage>
</organism>
<dbReference type="SMART" id="SM00382">
    <property type="entry name" value="AAA"/>
    <property type="match status" value="2"/>
</dbReference>
<dbReference type="Gene3D" id="1.10.8.60">
    <property type="match status" value="2"/>
</dbReference>
<dbReference type="InterPro" id="IPR038100">
    <property type="entry name" value="NLV2_N_sf"/>
</dbReference>
<proteinExistence type="predicted"/>
<dbReference type="GO" id="GO:0005634">
    <property type="term" value="C:nucleus"/>
    <property type="evidence" value="ECO:0007669"/>
    <property type="project" value="TreeGrafter"/>
</dbReference>
<dbReference type="FunFam" id="3.40.50.300:FF:000018">
    <property type="entry name" value="Cell division control 48"/>
    <property type="match status" value="1"/>
</dbReference>
<keyword evidence="5" id="KW-0732">Signal</keyword>
<dbReference type="Gene3D" id="3.40.50.300">
    <property type="entry name" value="P-loop containing nucleotide triphosphate hydrolases"/>
    <property type="match status" value="2"/>
</dbReference>
<evidence type="ECO:0000313" key="7">
    <source>
        <dbReference type="EMBL" id="KAG7174991.1"/>
    </source>
</evidence>
<protein>
    <submittedName>
        <fullName evidence="7">Nuclear valosin-containing protein-like</fullName>
    </submittedName>
</protein>
<dbReference type="GO" id="GO:0016887">
    <property type="term" value="F:ATP hydrolysis activity"/>
    <property type="evidence" value="ECO:0007669"/>
    <property type="project" value="InterPro"/>
</dbReference>
<evidence type="ECO:0000259" key="6">
    <source>
        <dbReference type="SMART" id="SM00382"/>
    </source>
</evidence>
<dbReference type="InterPro" id="IPR031996">
    <property type="entry name" value="NVL2_nucleolin-bd"/>
</dbReference>
<dbReference type="PROSITE" id="PS00674">
    <property type="entry name" value="AAA"/>
    <property type="match status" value="1"/>
</dbReference>
<accession>A0A8J5THU5</accession>
<evidence type="ECO:0000256" key="2">
    <source>
        <dbReference type="ARBA" id="ARBA00022741"/>
    </source>
</evidence>
<dbReference type="InterPro" id="IPR003959">
    <property type="entry name" value="ATPase_AAA_core"/>
</dbReference>
<dbReference type="Proteomes" id="UP000747542">
    <property type="component" value="Unassembled WGS sequence"/>
</dbReference>
<feature type="region of interest" description="Disordered" evidence="4">
    <location>
        <begin position="164"/>
        <end position="186"/>
    </location>
</feature>
<name>A0A8J5THU5_HOMAM</name>
<feature type="chain" id="PRO_5035268616" evidence="5">
    <location>
        <begin position="19"/>
        <end position="814"/>
    </location>
</feature>
<reference evidence="7" key="1">
    <citation type="journal article" date="2021" name="Sci. Adv.">
        <title>The American lobster genome reveals insights on longevity, neural, and immune adaptations.</title>
        <authorList>
            <person name="Polinski J.M."/>
            <person name="Zimin A.V."/>
            <person name="Clark K.F."/>
            <person name="Kohn A.B."/>
            <person name="Sadowski N."/>
            <person name="Timp W."/>
            <person name="Ptitsyn A."/>
            <person name="Khanna P."/>
            <person name="Romanova D.Y."/>
            <person name="Williams P."/>
            <person name="Greenwood S.J."/>
            <person name="Moroz L.L."/>
            <person name="Walt D.R."/>
            <person name="Bodnar A.G."/>
        </authorList>
    </citation>
    <scope>NUCLEOTIDE SEQUENCE</scope>
    <source>
        <strain evidence="7">GMGI-L3</strain>
    </source>
</reference>
<keyword evidence="1" id="KW-0677">Repeat</keyword>
<evidence type="ECO:0000256" key="5">
    <source>
        <dbReference type="SAM" id="SignalP"/>
    </source>
</evidence>
<keyword evidence="3" id="KW-0067">ATP-binding</keyword>
<dbReference type="Pfam" id="PF00004">
    <property type="entry name" value="AAA"/>
    <property type="match status" value="2"/>
</dbReference>
<dbReference type="PANTHER" id="PTHR23077">
    <property type="entry name" value="AAA-FAMILY ATPASE"/>
    <property type="match status" value="1"/>
</dbReference>
<gene>
    <name evidence="7" type="primary">Nvl-L</name>
    <name evidence="7" type="ORF">Hamer_G015200</name>
</gene>
<dbReference type="InterPro" id="IPR003960">
    <property type="entry name" value="ATPase_AAA_CS"/>
</dbReference>
<feature type="domain" description="AAA+ ATPase" evidence="6">
    <location>
        <begin position="529"/>
        <end position="666"/>
    </location>
</feature>
<dbReference type="GO" id="GO:0005524">
    <property type="term" value="F:ATP binding"/>
    <property type="evidence" value="ECO:0007669"/>
    <property type="project" value="UniProtKB-KW"/>
</dbReference>
<comment type="caution">
    <text evidence="7">The sequence shown here is derived from an EMBL/GenBank/DDBJ whole genome shotgun (WGS) entry which is preliminary data.</text>
</comment>
<evidence type="ECO:0000256" key="3">
    <source>
        <dbReference type="ARBA" id="ARBA00022840"/>
    </source>
</evidence>
<dbReference type="Pfam" id="PF16725">
    <property type="entry name" value="Nucleolin_bd"/>
    <property type="match status" value="1"/>
</dbReference>
<feature type="signal peptide" evidence="5">
    <location>
        <begin position="1"/>
        <end position="18"/>
    </location>
</feature>
<dbReference type="InterPro" id="IPR003593">
    <property type="entry name" value="AAA+_ATPase"/>
</dbReference>
<dbReference type="InterPro" id="IPR027417">
    <property type="entry name" value="P-loop_NTPase"/>
</dbReference>
<dbReference type="GO" id="GO:0003723">
    <property type="term" value="F:RNA binding"/>
    <property type="evidence" value="ECO:0007669"/>
    <property type="project" value="TreeGrafter"/>
</dbReference>
<dbReference type="GO" id="GO:1990275">
    <property type="term" value="F:preribosome binding"/>
    <property type="evidence" value="ECO:0007669"/>
    <property type="project" value="TreeGrafter"/>
</dbReference>
<sequence>MRVMVVVTMLVAVSVSMAVPQHNLTGVAEGKRLVQEVKASEILESLYISENNYVDVEDMTEYLINNYREFRGKNKKAFMKSVERAYEWQVYCHQQTEEDTDCVDLVDSDGGGADIMEINEPESPVKAKCLNTILKKMYKSPAPSCPSSAPKTLKGRDFFVLDNEGDQVNGARTPENSIKKKRKKDREGEIEDIIKKKKKKQLLPEESTITFAHMAGIESLKDKICDLVANLRWPGILQPLQKSVLITGPSGSGKTAFAKALAGTVESPILRVTATELVGGVSGESEERINEIFDQAASLAPCVLLIEKIDVIAPKEGNTKSLEKRIGTQMSSCLSNMKIKHKDKQVIVMGETSRPENLDWDLRSSFDGEIFMAIPTEATRAQILQLLCEGTSFAGDFEELAHRTPGYVAGDLKKLLEKAQSLAWKRKKDSLYGKTEGMSLMEQLRSFMNQFEEMCEAEEVNTMVTINMEDFMEALMHITPVLKREGFPTVPDVTWQDIGGLEDIKRELREKILEPIQFAKLHEEFGASRPNGILMWGPPGCGKTLLAKAVANEAGINLLPVMGPELLNMYQGESERAVREVFKRARNVSPCVIFFDEFDSLCPVRSKGAESGSKTTIVNTLLTEMNGFTKREDVYVIAATNRPDILDPAVTRPGRFDTLLYVDVPNHLGRVSIFQARTKNGTCPHLASDVNFEEVSLLCSSFSGADCDQLVYLASKEAIREVIHSSSTTTTSPTPVSNTPDVKRLVAKRHFSAALKKIKPSITLEEQRRYKKLYSKMEVSRVRGELPGFPEDISSLTENLEEQSQPLDVANQKI</sequence>